<comment type="caution">
    <text evidence="1">The sequence shown here is derived from an EMBL/GenBank/DDBJ whole genome shotgun (WGS) entry which is preliminary data.</text>
</comment>
<keyword evidence="2" id="KW-1185">Reference proteome</keyword>
<accession>A0ABT7G4J5</accession>
<dbReference type="Proteomes" id="UP001243856">
    <property type="component" value="Unassembled WGS sequence"/>
</dbReference>
<gene>
    <name evidence="1" type="ORF">QPX45_08120</name>
</gene>
<reference evidence="1 2" key="1">
    <citation type="submission" date="2023-05" db="EMBL/GenBank/DDBJ databases">
        <title>Metabolic capabilities are highly conserved among human nasal-associated Corynebacterium species in pangenomic analyses.</title>
        <authorList>
            <person name="Tran T.H."/>
            <person name="Roberts A.Q."/>
            <person name="Escapa I.F."/>
            <person name="Gao W."/>
            <person name="Conlan S."/>
            <person name="Kong H."/>
            <person name="Segre J.A."/>
            <person name="Kelly M.S."/>
            <person name="Lemon K.P."/>
        </authorList>
    </citation>
    <scope>NUCLEOTIDE SEQUENCE [LARGE SCALE GENOMIC DNA]</scope>
    <source>
        <strain evidence="1 2">KPL2811</strain>
    </source>
</reference>
<dbReference type="EMBL" id="JASNVK010000013">
    <property type="protein sequence ID" value="MDK4301201.1"/>
    <property type="molecule type" value="Genomic_DNA"/>
</dbReference>
<protein>
    <recommendedName>
        <fullName evidence="3">DUF721 domain-containing protein</fullName>
    </recommendedName>
</protein>
<sequence length="183" mass="20140">MHIRRVVNLQMALLAALYQPARLRAALTSASAEELTRPAGAVGEAEAWRSVTSAPSRALQPGYSEAVLLVDAMPRRFRSAVERAMAVCLRSEPVDAPYGADPLTADWCTRWVRDVRRMQPEPFVQHSRCDGEVADVKSPAEEITVGCAQSICAPTAELIRLRGMVEQLAARGGFRARLRIRED</sequence>
<organism evidence="1 2">
    <name type="scientific">Corynebacterium propinquum</name>
    <dbReference type="NCBI Taxonomy" id="43769"/>
    <lineage>
        <taxon>Bacteria</taxon>
        <taxon>Bacillati</taxon>
        <taxon>Actinomycetota</taxon>
        <taxon>Actinomycetes</taxon>
        <taxon>Mycobacteriales</taxon>
        <taxon>Corynebacteriaceae</taxon>
        <taxon>Corynebacterium</taxon>
    </lineage>
</organism>
<evidence type="ECO:0000313" key="1">
    <source>
        <dbReference type="EMBL" id="MDK4301201.1"/>
    </source>
</evidence>
<evidence type="ECO:0008006" key="3">
    <source>
        <dbReference type="Google" id="ProtNLM"/>
    </source>
</evidence>
<name>A0ABT7G4J5_9CORY</name>
<proteinExistence type="predicted"/>
<evidence type="ECO:0000313" key="2">
    <source>
        <dbReference type="Proteomes" id="UP001243856"/>
    </source>
</evidence>
<dbReference type="RefSeq" id="WP_284576114.1">
    <property type="nucleotide sequence ID" value="NZ_JASNUU010000024.1"/>
</dbReference>